<dbReference type="Proteomes" id="UP001153269">
    <property type="component" value="Unassembled WGS sequence"/>
</dbReference>
<dbReference type="AlphaFoldDB" id="A0A9N7YNA1"/>
<comment type="caution">
    <text evidence="2">The sequence shown here is derived from an EMBL/GenBank/DDBJ whole genome shotgun (WGS) entry which is preliminary data.</text>
</comment>
<reference evidence="2" key="1">
    <citation type="submission" date="2020-03" db="EMBL/GenBank/DDBJ databases">
        <authorList>
            <person name="Weist P."/>
        </authorList>
    </citation>
    <scope>NUCLEOTIDE SEQUENCE</scope>
</reference>
<name>A0A9N7YNA1_PLEPL</name>
<protein>
    <submittedName>
        <fullName evidence="2">Uncharacterized protein</fullName>
    </submittedName>
</protein>
<evidence type="ECO:0000256" key="1">
    <source>
        <dbReference type="SAM" id="MobiDB-lite"/>
    </source>
</evidence>
<proteinExistence type="predicted"/>
<feature type="region of interest" description="Disordered" evidence="1">
    <location>
        <begin position="1"/>
        <end position="61"/>
    </location>
</feature>
<evidence type="ECO:0000313" key="3">
    <source>
        <dbReference type="Proteomes" id="UP001153269"/>
    </source>
</evidence>
<sequence length="61" mass="6140">MHSVGSVSLGSTGSASVSPGRGRSALARELTLAGEPGRLDPWSRAAAPKTRTTRCASGTKS</sequence>
<dbReference type="EMBL" id="CADEAL010001377">
    <property type="protein sequence ID" value="CAB1431823.1"/>
    <property type="molecule type" value="Genomic_DNA"/>
</dbReference>
<keyword evidence="3" id="KW-1185">Reference proteome</keyword>
<organism evidence="2 3">
    <name type="scientific">Pleuronectes platessa</name>
    <name type="common">European plaice</name>
    <dbReference type="NCBI Taxonomy" id="8262"/>
    <lineage>
        <taxon>Eukaryota</taxon>
        <taxon>Metazoa</taxon>
        <taxon>Chordata</taxon>
        <taxon>Craniata</taxon>
        <taxon>Vertebrata</taxon>
        <taxon>Euteleostomi</taxon>
        <taxon>Actinopterygii</taxon>
        <taxon>Neopterygii</taxon>
        <taxon>Teleostei</taxon>
        <taxon>Neoteleostei</taxon>
        <taxon>Acanthomorphata</taxon>
        <taxon>Carangaria</taxon>
        <taxon>Pleuronectiformes</taxon>
        <taxon>Pleuronectoidei</taxon>
        <taxon>Pleuronectidae</taxon>
        <taxon>Pleuronectes</taxon>
    </lineage>
</organism>
<evidence type="ECO:0000313" key="2">
    <source>
        <dbReference type="EMBL" id="CAB1431823.1"/>
    </source>
</evidence>
<accession>A0A9N7YNA1</accession>
<feature type="compositionally biased region" description="Low complexity" evidence="1">
    <location>
        <begin position="1"/>
        <end position="18"/>
    </location>
</feature>
<gene>
    <name evidence="2" type="ORF">PLEPLA_LOCUS19880</name>
</gene>